<dbReference type="InterPro" id="IPR007361">
    <property type="entry name" value="DUF427"/>
</dbReference>
<name>A1R2K4_PAEAT</name>
<evidence type="ECO:0000313" key="3">
    <source>
        <dbReference type="EMBL" id="ABM09660.1"/>
    </source>
</evidence>
<evidence type="ECO:0000256" key="1">
    <source>
        <dbReference type="SAM" id="MobiDB-lite"/>
    </source>
</evidence>
<dbReference type="Pfam" id="PF04248">
    <property type="entry name" value="NTP_transf_9"/>
    <property type="match status" value="1"/>
</dbReference>
<proteinExistence type="predicted"/>
<dbReference type="Gene3D" id="2.170.150.40">
    <property type="entry name" value="Domain of unknown function (DUF427)"/>
    <property type="match status" value="1"/>
</dbReference>
<dbReference type="Proteomes" id="UP000000637">
    <property type="component" value="Chromosome"/>
</dbReference>
<dbReference type="OrthoDB" id="285364at2"/>
<evidence type="ECO:0000313" key="4">
    <source>
        <dbReference type="Proteomes" id="UP000000637"/>
    </source>
</evidence>
<dbReference type="eggNOG" id="COG2343">
    <property type="taxonomic scope" value="Bacteria"/>
</dbReference>
<protein>
    <recommendedName>
        <fullName evidence="2">DUF427 domain-containing protein</fullName>
    </recommendedName>
</protein>
<dbReference type="InterPro" id="IPR038694">
    <property type="entry name" value="DUF427_sf"/>
</dbReference>
<feature type="compositionally biased region" description="Low complexity" evidence="1">
    <location>
        <begin position="66"/>
        <end position="75"/>
    </location>
</feature>
<dbReference type="PANTHER" id="PTHR43058">
    <property type="entry name" value="SLR0655 PROTEIN"/>
    <property type="match status" value="1"/>
</dbReference>
<dbReference type="KEGG" id="aau:AAur_0662"/>
<keyword evidence="4" id="KW-1185">Reference proteome</keyword>
<dbReference type="PANTHER" id="PTHR43058:SF1">
    <property type="entry name" value="DUF427 DOMAIN-CONTAINING PROTEIN"/>
    <property type="match status" value="1"/>
</dbReference>
<dbReference type="STRING" id="290340.AAur_0662"/>
<feature type="domain" description="DUF427" evidence="2">
    <location>
        <begin position="106"/>
        <end position="197"/>
    </location>
</feature>
<organism evidence="3 4">
    <name type="scientific">Paenarthrobacter aurescens (strain TC1)</name>
    <dbReference type="NCBI Taxonomy" id="290340"/>
    <lineage>
        <taxon>Bacteria</taxon>
        <taxon>Bacillati</taxon>
        <taxon>Actinomycetota</taxon>
        <taxon>Actinomycetes</taxon>
        <taxon>Micrococcales</taxon>
        <taxon>Micrococcaceae</taxon>
        <taxon>Paenarthrobacter</taxon>
    </lineage>
</organism>
<gene>
    <name evidence="3" type="ordered locus">AAur_0662</name>
</gene>
<sequence length="239" mass="25857">MTSYSGSFHPGPEPPVWSGKPAIAAHKPHELDGTPGTPQPIRRGPGSDAPAFTGRSQPSVPPWDMVSSRSVSGVFRRPRPIKPKKGQESVWDYPRPPRIEPRSERVVVRLGGQVIVDTTDAVRVLETSHPPVYYLPFDAFPSGVLVPHAGTSFCEFKGEASYFDVVAGGVVVSRGGWTYANPARGFEPLSSRVALYPQHMDSCEINGEQVTFQQGGFYGGWITQQIVGPFKGGPATSGW</sequence>
<dbReference type="HOGENOM" id="CLU_1159233_0_0_11"/>
<dbReference type="AlphaFoldDB" id="A1R2K4"/>
<dbReference type="EMBL" id="CP000474">
    <property type="protein sequence ID" value="ABM09660.1"/>
    <property type="molecule type" value="Genomic_DNA"/>
</dbReference>
<accession>A1R2K4</accession>
<evidence type="ECO:0000259" key="2">
    <source>
        <dbReference type="Pfam" id="PF04248"/>
    </source>
</evidence>
<reference evidence="3 4" key="1">
    <citation type="journal article" date="2006" name="PLoS Genet.">
        <title>Secrets of soil survival revealed by the genome sequence of Arthrobacter aurescens TC1.</title>
        <authorList>
            <person name="Mongodin E.F."/>
            <person name="Shapir N."/>
            <person name="Daugherty S.C."/>
            <person name="DeBoy R.T."/>
            <person name="Emerson J.B."/>
            <person name="Shvartzbeyn A."/>
            <person name="Radune D."/>
            <person name="Vamathevan J."/>
            <person name="Riggs F."/>
            <person name="Grinberg V."/>
            <person name="Khouri H."/>
            <person name="Wackett L.P."/>
            <person name="Nelson K.E."/>
            <person name="Sadowsky M.J."/>
        </authorList>
    </citation>
    <scope>NUCLEOTIDE SEQUENCE [LARGE SCALE GENOMIC DNA]</scope>
    <source>
        <strain evidence="3 4">TC1</strain>
    </source>
</reference>
<feature type="region of interest" description="Disordered" evidence="1">
    <location>
        <begin position="1"/>
        <end position="96"/>
    </location>
</feature>